<evidence type="ECO:0000313" key="1">
    <source>
        <dbReference type="EMBL" id="KAK0145449.1"/>
    </source>
</evidence>
<accession>A0AA47MSS0</accession>
<sequence length="187" mass="21309">MFYLVPLFSSTCNSAVPYGICLINTGAFEHWVENNASNKGDCLYFLDKYTRGQSKELVRSCQHMAPDRGYTTAKQLLEEHFGNEHKITAAYMDRFHHRAQFADIVSFIEHQVRIVSDPIFGDIQNTQLTAVSQKVNTTKSQPKPRFIRDSFATTVTTIETPASEKSKCSNQVKYSTCKDHPHLRVLQ</sequence>
<organism evidence="1 2">
    <name type="scientific">Merluccius polli</name>
    <name type="common">Benguela hake</name>
    <name type="synonym">Merluccius cadenati</name>
    <dbReference type="NCBI Taxonomy" id="89951"/>
    <lineage>
        <taxon>Eukaryota</taxon>
        <taxon>Metazoa</taxon>
        <taxon>Chordata</taxon>
        <taxon>Craniata</taxon>
        <taxon>Vertebrata</taxon>
        <taxon>Euteleostomi</taxon>
        <taxon>Actinopterygii</taxon>
        <taxon>Neopterygii</taxon>
        <taxon>Teleostei</taxon>
        <taxon>Neoteleostei</taxon>
        <taxon>Acanthomorphata</taxon>
        <taxon>Zeiogadaria</taxon>
        <taxon>Gadariae</taxon>
        <taxon>Gadiformes</taxon>
        <taxon>Gadoidei</taxon>
        <taxon>Merlucciidae</taxon>
        <taxon>Merluccius</taxon>
    </lineage>
</organism>
<gene>
    <name evidence="1" type="ORF">N1851_015637</name>
</gene>
<proteinExistence type="predicted"/>
<dbReference type="PANTHER" id="PTHR47331">
    <property type="entry name" value="PHD-TYPE DOMAIN-CONTAINING PROTEIN"/>
    <property type="match status" value="1"/>
</dbReference>
<name>A0AA47MSS0_MERPO</name>
<protein>
    <submittedName>
        <fullName evidence="1">Uncharacterized protein</fullName>
    </submittedName>
</protein>
<keyword evidence="2" id="KW-1185">Reference proteome</keyword>
<comment type="caution">
    <text evidence="1">The sequence shown here is derived from an EMBL/GenBank/DDBJ whole genome shotgun (WGS) entry which is preliminary data.</text>
</comment>
<dbReference type="PANTHER" id="PTHR47331:SF3">
    <property type="match status" value="1"/>
</dbReference>
<evidence type="ECO:0000313" key="2">
    <source>
        <dbReference type="Proteomes" id="UP001174136"/>
    </source>
</evidence>
<dbReference type="AlphaFoldDB" id="A0AA47MSS0"/>
<dbReference type="EMBL" id="JAOPHQ010002855">
    <property type="protein sequence ID" value="KAK0145449.1"/>
    <property type="molecule type" value="Genomic_DNA"/>
</dbReference>
<dbReference type="Proteomes" id="UP001174136">
    <property type="component" value="Unassembled WGS sequence"/>
</dbReference>
<reference evidence="1" key="1">
    <citation type="journal article" date="2023" name="Front. Mar. Sci.">
        <title>A new Merluccius polli reference genome to investigate the effects of global change in West African waters.</title>
        <authorList>
            <person name="Mateo J.L."/>
            <person name="Blanco-Fernandez C."/>
            <person name="Garcia-Vazquez E."/>
            <person name="Machado-Schiaffino G."/>
        </authorList>
    </citation>
    <scope>NUCLEOTIDE SEQUENCE</scope>
    <source>
        <strain evidence="1">C29</strain>
        <tissue evidence="1">Fin</tissue>
    </source>
</reference>